<keyword evidence="2 4" id="KW-0238">DNA-binding</keyword>
<evidence type="ECO:0000313" key="6">
    <source>
        <dbReference type="EMBL" id="TFB50372.1"/>
    </source>
</evidence>
<dbReference type="EMBL" id="SOEZ01000046">
    <property type="protein sequence ID" value="TFB50372.1"/>
    <property type="molecule type" value="Genomic_DNA"/>
</dbReference>
<dbReference type="InterPro" id="IPR001647">
    <property type="entry name" value="HTH_TetR"/>
</dbReference>
<keyword evidence="3" id="KW-0804">Transcription</keyword>
<dbReference type="RefSeq" id="WP_134490431.1">
    <property type="nucleotide sequence ID" value="NZ_SOEZ01000046.1"/>
</dbReference>
<sequence>MTELRQAGPRERILATAYELFSHRAVRDVGVAELIHESDVAIATFYRHFHSKDAVVLAFLQMREEVWTLGSIEAEARRRGGTPEEQLLAVFDVFDDWFHRADYEACPFVNILLEMGPGHPLTVASIRHLARIREMVRGLAEEAGLRDPATLARSWHILMKGSIVSAAEGDLEAAQLARAMARCLIQVHRG</sequence>
<organism evidence="6 7">
    <name type="scientific">Cryobacterium tagatosivorans</name>
    <dbReference type="NCBI Taxonomy" id="1259199"/>
    <lineage>
        <taxon>Bacteria</taxon>
        <taxon>Bacillati</taxon>
        <taxon>Actinomycetota</taxon>
        <taxon>Actinomycetes</taxon>
        <taxon>Micrococcales</taxon>
        <taxon>Microbacteriaceae</taxon>
        <taxon>Cryobacterium</taxon>
    </lineage>
</organism>
<dbReference type="OrthoDB" id="3196926at2"/>
<feature type="domain" description="HTH tetR-type" evidence="5">
    <location>
        <begin position="7"/>
        <end position="67"/>
    </location>
</feature>
<dbReference type="Proteomes" id="UP000297866">
    <property type="component" value="Unassembled WGS sequence"/>
</dbReference>
<keyword evidence="7" id="KW-1185">Reference proteome</keyword>
<dbReference type="SUPFAM" id="SSF48498">
    <property type="entry name" value="Tetracyclin repressor-like, C-terminal domain"/>
    <property type="match status" value="1"/>
</dbReference>
<dbReference type="AlphaFoldDB" id="A0A4R8UDS6"/>
<evidence type="ECO:0000313" key="7">
    <source>
        <dbReference type="Proteomes" id="UP000297866"/>
    </source>
</evidence>
<dbReference type="PROSITE" id="PS50977">
    <property type="entry name" value="HTH_TETR_2"/>
    <property type="match status" value="1"/>
</dbReference>
<evidence type="ECO:0000256" key="2">
    <source>
        <dbReference type="ARBA" id="ARBA00023125"/>
    </source>
</evidence>
<evidence type="ECO:0000256" key="4">
    <source>
        <dbReference type="PROSITE-ProRule" id="PRU00335"/>
    </source>
</evidence>
<reference evidence="6 7" key="1">
    <citation type="submission" date="2019-03" db="EMBL/GenBank/DDBJ databases">
        <title>Genomics of glacier-inhabiting Cryobacterium strains.</title>
        <authorList>
            <person name="Liu Q."/>
            <person name="Xin Y.-H."/>
        </authorList>
    </citation>
    <scope>NUCLEOTIDE SEQUENCE [LARGE SCALE GENOMIC DNA]</scope>
    <source>
        <strain evidence="6 7">Sr47</strain>
    </source>
</reference>
<dbReference type="InterPro" id="IPR036271">
    <property type="entry name" value="Tet_transcr_reg_TetR-rel_C_sf"/>
</dbReference>
<proteinExistence type="predicted"/>
<dbReference type="SUPFAM" id="SSF46689">
    <property type="entry name" value="Homeodomain-like"/>
    <property type="match status" value="1"/>
</dbReference>
<dbReference type="Gene3D" id="1.10.357.10">
    <property type="entry name" value="Tetracycline Repressor, domain 2"/>
    <property type="match status" value="1"/>
</dbReference>
<dbReference type="PANTHER" id="PTHR47506">
    <property type="entry name" value="TRANSCRIPTIONAL REGULATORY PROTEIN"/>
    <property type="match status" value="1"/>
</dbReference>
<dbReference type="Pfam" id="PF00440">
    <property type="entry name" value="TetR_N"/>
    <property type="match status" value="1"/>
</dbReference>
<dbReference type="GO" id="GO:0003677">
    <property type="term" value="F:DNA binding"/>
    <property type="evidence" value="ECO:0007669"/>
    <property type="project" value="UniProtKB-UniRule"/>
</dbReference>
<name>A0A4R8UDS6_9MICO</name>
<dbReference type="InterPro" id="IPR009057">
    <property type="entry name" value="Homeodomain-like_sf"/>
</dbReference>
<evidence type="ECO:0000256" key="3">
    <source>
        <dbReference type="ARBA" id="ARBA00023163"/>
    </source>
</evidence>
<gene>
    <name evidence="6" type="ORF">E3O23_09495</name>
</gene>
<dbReference type="PANTHER" id="PTHR47506:SF1">
    <property type="entry name" value="HTH-TYPE TRANSCRIPTIONAL REGULATOR YJDC"/>
    <property type="match status" value="1"/>
</dbReference>
<evidence type="ECO:0000259" key="5">
    <source>
        <dbReference type="PROSITE" id="PS50977"/>
    </source>
</evidence>
<keyword evidence="1" id="KW-0805">Transcription regulation</keyword>
<comment type="caution">
    <text evidence="6">The sequence shown here is derived from an EMBL/GenBank/DDBJ whole genome shotgun (WGS) entry which is preliminary data.</text>
</comment>
<accession>A0A4R8UDS6</accession>
<protein>
    <submittedName>
        <fullName evidence="6">TetR/AcrR family transcriptional regulator</fullName>
    </submittedName>
</protein>
<evidence type="ECO:0000256" key="1">
    <source>
        <dbReference type="ARBA" id="ARBA00023015"/>
    </source>
</evidence>
<feature type="DNA-binding region" description="H-T-H motif" evidence="4">
    <location>
        <begin position="30"/>
        <end position="49"/>
    </location>
</feature>